<dbReference type="Gene3D" id="2.30.30.40">
    <property type="entry name" value="SH3 Domains"/>
    <property type="match status" value="4"/>
</dbReference>
<evidence type="ECO:0000259" key="4">
    <source>
        <dbReference type="PROSITE" id="PS50911"/>
    </source>
</evidence>
<feature type="domain" description="SH3b" evidence="5">
    <location>
        <begin position="275"/>
        <end position="340"/>
    </location>
</feature>
<name>W6N6S7_CLOTY</name>
<dbReference type="Proteomes" id="UP000019482">
    <property type="component" value="Unassembled WGS sequence"/>
</dbReference>
<comment type="caution">
    <text evidence="6">The sequence shown here is derived from an EMBL/GenBank/DDBJ whole genome shotgun (WGS) entry which is preliminary data.</text>
</comment>
<dbReference type="GeneID" id="29418096"/>
<dbReference type="Pfam" id="PF05257">
    <property type="entry name" value="CHAP"/>
    <property type="match status" value="1"/>
</dbReference>
<evidence type="ECO:0000259" key="5">
    <source>
        <dbReference type="PROSITE" id="PS51781"/>
    </source>
</evidence>
<evidence type="ECO:0000313" key="6">
    <source>
        <dbReference type="EMBL" id="CDL91009.1"/>
    </source>
</evidence>
<keyword evidence="7" id="KW-1185">Reference proteome</keyword>
<dbReference type="Pfam" id="PF08239">
    <property type="entry name" value="SH3_3"/>
    <property type="match status" value="4"/>
</dbReference>
<dbReference type="InterPro" id="IPR003646">
    <property type="entry name" value="SH3-like_bac-type"/>
</dbReference>
<dbReference type="EC" id="3.5.1.28" evidence="2"/>
<gene>
    <name evidence="6" type="ORF">CTDIVETGP_1079</name>
</gene>
<dbReference type="RefSeq" id="WP_017895621.1">
    <property type="nucleotide sequence ID" value="NZ_CBXI010000016.1"/>
</dbReference>
<dbReference type="GO" id="GO:0008745">
    <property type="term" value="F:N-acetylmuramoyl-L-alanine amidase activity"/>
    <property type="evidence" value="ECO:0007669"/>
    <property type="project" value="UniProtKB-EC"/>
</dbReference>
<feature type="chain" id="PRO_5004879003" description="N-acetylmuramoyl-L-alanine amidase" evidence="3">
    <location>
        <begin position="31"/>
        <end position="500"/>
    </location>
</feature>
<dbReference type="EMBL" id="CBXI010000016">
    <property type="protein sequence ID" value="CDL91009.1"/>
    <property type="molecule type" value="Genomic_DNA"/>
</dbReference>
<comment type="catalytic activity">
    <reaction evidence="1">
        <text>Hydrolyzes the link between N-acetylmuramoyl residues and L-amino acid residues in certain cell-wall glycopeptides.</text>
        <dbReference type="EC" id="3.5.1.28"/>
    </reaction>
</comment>
<feature type="signal peptide" evidence="3">
    <location>
        <begin position="1"/>
        <end position="30"/>
    </location>
</feature>
<feature type="domain" description="Peptidase C51" evidence="4">
    <location>
        <begin position="33"/>
        <end position="164"/>
    </location>
</feature>
<dbReference type="AlphaFoldDB" id="W6N6S7"/>
<keyword evidence="3" id="KW-0732">Signal</keyword>
<protein>
    <recommendedName>
        <fullName evidence="2">N-acetylmuramoyl-L-alanine amidase</fullName>
        <ecNumber evidence="2">3.5.1.28</ecNumber>
    </recommendedName>
</protein>
<accession>W6N6S7</accession>
<dbReference type="InterPro" id="IPR052354">
    <property type="entry name" value="Cell_Wall_Dynamics_Protein"/>
</dbReference>
<evidence type="ECO:0000256" key="2">
    <source>
        <dbReference type="ARBA" id="ARBA00011901"/>
    </source>
</evidence>
<sequence>MNGSKKLIFSFFISASVINTSVVMSNSVHAAGNLPNIQSTAYNNVGNIFSKSGYTGECTWFTYGRTLEKLGIALPSEFYGNAVDWWYANARDNIYSYGTEPRDNSIAVWYGGPKGYGHVGFVEKVEGNSVYLNEGNFNVRGSYDGNVKVMTKSQMQNRGNIFLKGYIYVGSGKSASIPASATTENLKVINSGIVSISSSGSSLNVRSGAGTSFGTIGNFKNGQSVQILGTVGNWYKVKFNSSYGYVNSSYIKIGSSQQIAQGAGGNFDNTTSISQTKAYVKLSDVSSSLNLRSNPNGAVIGSLSNGQSLSLVGKNGNWYKVTTSTGQTGYVSSAYVSTTVPTNSVTVNSNTVGSPNISSTSAYVKLTDSSSILNLRSTPNGAIIGFLSNGTKISLLGKSGNWYKVSVNGKTGYISSAYVSANTAAVKTSSPVNTVSGKTGTVKLQNSSSTLNLRNSAWTGRVVSSLKNGTKVTILSSTGRWYKVSVGSTIGYVHSDYIQL</sequence>
<dbReference type="Gene3D" id="3.90.1720.10">
    <property type="entry name" value="endopeptidase domain like (from Nostoc punctiforme)"/>
    <property type="match status" value="1"/>
</dbReference>
<dbReference type="SMART" id="SM00287">
    <property type="entry name" value="SH3b"/>
    <property type="match status" value="4"/>
</dbReference>
<dbReference type="PROSITE" id="PS51781">
    <property type="entry name" value="SH3B"/>
    <property type="match status" value="3"/>
</dbReference>
<dbReference type="SUPFAM" id="SSF54001">
    <property type="entry name" value="Cysteine proteinases"/>
    <property type="match status" value="1"/>
</dbReference>
<evidence type="ECO:0000313" key="7">
    <source>
        <dbReference type="Proteomes" id="UP000019482"/>
    </source>
</evidence>
<organism evidence="6 7">
    <name type="scientific">Clostridium tyrobutyricum DIVETGP</name>
    <dbReference type="NCBI Taxonomy" id="1408889"/>
    <lineage>
        <taxon>Bacteria</taxon>
        <taxon>Bacillati</taxon>
        <taxon>Bacillota</taxon>
        <taxon>Clostridia</taxon>
        <taxon>Eubacteriales</taxon>
        <taxon>Clostridiaceae</taxon>
        <taxon>Clostridium</taxon>
    </lineage>
</organism>
<dbReference type="OrthoDB" id="1884925at2"/>
<dbReference type="PROSITE" id="PS50911">
    <property type="entry name" value="CHAP"/>
    <property type="match status" value="1"/>
</dbReference>
<dbReference type="PANTHER" id="PTHR34408">
    <property type="entry name" value="FAMILY PROTEIN, PUTATIVE-RELATED"/>
    <property type="match status" value="1"/>
</dbReference>
<reference evidence="6 7" key="1">
    <citation type="journal article" date="2015" name="Genome Announc.">
        <title>Draft Genome Sequence of Clostridium tyrobutyricum Strain DIVETGP, Isolated from Cow's Milk for Grana Padano Production.</title>
        <authorList>
            <person name="Soggiu A."/>
            <person name="Piras C."/>
            <person name="Gaiarsa S."/>
            <person name="Sassera D."/>
            <person name="Roncada P."/>
            <person name="Bendixen E."/>
            <person name="Brasca M."/>
            <person name="Bonizzi L."/>
        </authorList>
    </citation>
    <scope>NUCLEOTIDE SEQUENCE [LARGE SCALE GENOMIC DNA]</scope>
    <source>
        <strain evidence="6 7">DIVETGP</strain>
    </source>
</reference>
<dbReference type="InterPro" id="IPR038765">
    <property type="entry name" value="Papain-like_cys_pep_sf"/>
</dbReference>
<evidence type="ECO:0000256" key="1">
    <source>
        <dbReference type="ARBA" id="ARBA00001561"/>
    </source>
</evidence>
<dbReference type="PANTHER" id="PTHR34408:SF1">
    <property type="entry name" value="GLYCOSYL HYDROLASE FAMILY 19 DOMAIN-CONTAINING PROTEIN HI_1415"/>
    <property type="match status" value="1"/>
</dbReference>
<evidence type="ECO:0000256" key="3">
    <source>
        <dbReference type="SAM" id="SignalP"/>
    </source>
</evidence>
<dbReference type="InterPro" id="IPR007921">
    <property type="entry name" value="CHAP_dom"/>
</dbReference>
<feature type="domain" description="SH3b" evidence="5">
    <location>
        <begin position="359"/>
        <end position="423"/>
    </location>
</feature>
<feature type="domain" description="SH3b" evidence="5">
    <location>
        <begin position="189"/>
        <end position="255"/>
    </location>
</feature>
<proteinExistence type="predicted"/>